<dbReference type="SMART" id="SM00100">
    <property type="entry name" value="cNMP"/>
    <property type="match status" value="1"/>
</dbReference>
<dbReference type="Pfam" id="PF13545">
    <property type="entry name" value="HTH_Crp_2"/>
    <property type="match status" value="1"/>
</dbReference>
<evidence type="ECO:0000259" key="5">
    <source>
        <dbReference type="PROSITE" id="PS51063"/>
    </source>
</evidence>
<dbReference type="Gene3D" id="1.10.10.10">
    <property type="entry name" value="Winged helix-like DNA-binding domain superfamily/Winged helix DNA-binding domain"/>
    <property type="match status" value="1"/>
</dbReference>
<dbReference type="PROSITE" id="PS50042">
    <property type="entry name" value="CNMP_BINDING_3"/>
    <property type="match status" value="1"/>
</dbReference>
<dbReference type="SUPFAM" id="SSF51206">
    <property type="entry name" value="cAMP-binding domain-like"/>
    <property type="match status" value="1"/>
</dbReference>
<evidence type="ECO:0000313" key="6">
    <source>
        <dbReference type="EMBL" id="MBU9696621.1"/>
    </source>
</evidence>
<comment type="caution">
    <text evidence="6">The sequence shown here is derived from an EMBL/GenBank/DDBJ whole genome shotgun (WGS) entry which is preliminary data.</text>
</comment>
<keyword evidence="3" id="KW-0804">Transcription</keyword>
<feature type="domain" description="Cyclic nucleotide-binding" evidence="4">
    <location>
        <begin position="34"/>
        <end position="95"/>
    </location>
</feature>
<proteinExistence type="predicted"/>
<keyword evidence="2" id="KW-0238">DNA-binding</keyword>
<dbReference type="EMBL" id="JAAATX020000001">
    <property type="protein sequence ID" value="MBU9696621.1"/>
    <property type="molecule type" value="Genomic_DNA"/>
</dbReference>
<keyword evidence="1" id="KW-0805">Transcription regulation</keyword>
<evidence type="ECO:0000259" key="4">
    <source>
        <dbReference type="PROSITE" id="PS50042"/>
    </source>
</evidence>
<dbReference type="InterPro" id="IPR036388">
    <property type="entry name" value="WH-like_DNA-bd_sf"/>
</dbReference>
<dbReference type="PANTHER" id="PTHR24567">
    <property type="entry name" value="CRP FAMILY TRANSCRIPTIONAL REGULATORY PROTEIN"/>
    <property type="match status" value="1"/>
</dbReference>
<dbReference type="InterPro" id="IPR000595">
    <property type="entry name" value="cNMP-bd_dom"/>
</dbReference>
<dbReference type="InterPro" id="IPR014710">
    <property type="entry name" value="RmlC-like_jellyroll"/>
</dbReference>
<sequence>MSPSLPVGPTAQTSCADCPAALSGPCQWFAPCLRDKIVAASIHRRFRQGETILPGGQVPARVGIILSGLVKICTIDEHGNDHVLQILHPGEMVGDPFGASVPFSFDAATDATLCLTQRAPMKEAFDRHPDSYAAHLRIAMRQQLELHFAQLSMRGRNSLQRIAYWISTQTPEAGPDRVLSVRILLSRRDLASLLEMTVETLSRNLHQLEDRGVIRIVTPERLEILDATRLRLMARFQDARLKDALQRQGWEWGARAVNLPRFSARGTRADQPTLRQ</sequence>
<dbReference type="InterPro" id="IPR012318">
    <property type="entry name" value="HTH_CRP"/>
</dbReference>
<feature type="domain" description="HTH crp-type" evidence="5">
    <location>
        <begin position="156"/>
        <end position="228"/>
    </location>
</feature>
<dbReference type="SUPFAM" id="SSF46785">
    <property type="entry name" value="Winged helix' DNA-binding domain"/>
    <property type="match status" value="1"/>
</dbReference>
<reference evidence="6 7" key="1">
    <citation type="submission" date="2021-06" db="EMBL/GenBank/DDBJ databases">
        <title>Rhodobacteraceae bacterium strain HSP-20.</title>
        <authorList>
            <person name="Chen W.-M."/>
        </authorList>
    </citation>
    <scope>NUCLEOTIDE SEQUENCE [LARGE SCALE GENOMIC DNA]</scope>
    <source>
        <strain evidence="6 7">HSP-20</strain>
    </source>
</reference>
<evidence type="ECO:0000256" key="3">
    <source>
        <dbReference type="ARBA" id="ARBA00023163"/>
    </source>
</evidence>
<dbReference type="PROSITE" id="PS51063">
    <property type="entry name" value="HTH_CRP_2"/>
    <property type="match status" value="1"/>
</dbReference>
<dbReference type="InterPro" id="IPR036390">
    <property type="entry name" value="WH_DNA-bd_sf"/>
</dbReference>
<dbReference type="SMART" id="SM00419">
    <property type="entry name" value="HTH_CRP"/>
    <property type="match status" value="1"/>
</dbReference>
<evidence type="ECO:0000256" key="2">
    <source>
        <dbReference type="ARBA" id="ARBA00023125"/>
    </source>
</evidence>
<dbReference type="PRINTS" id="PR00034">
    <property type="entry name" value="HTHCRP"/>
</dbReference>
<evidence type="ECO:0000256" key="1">
    <source>
        <dbReference type="ARBA" id="ARBA00023015"/>
    </source>
</evidence>
<gene>
    <name evidence="6" type="ORF">GU927_002050</name>
</gene>
<dbReference type="CDD" id="cd00038">
    <property type="entry name" value="CAP_ED"/>
    <property type="match status" value="1"/>
</dbReference>
<dbReference type="InterPro" id="IPR018490">
    <property type="entry name" value="cNMP-bd_dom_sf"/>
</dbReference>
<keyword evidence="7" id="KW-1185">Reference proteome</keyword>
<protein>
    <submittedName>
        <fullName evidence="6">Crp/Fnr family transcriptional regulator</fullName>
    </submittedName>
</protein>
<dbReference type="Gene3D" id="2.60.120.10">
    <property type="entry name" value="Jelly Rolls"/>
    <property type="match status" value="1"/>
</dbReference>
<dbReference type="PANTHER" id="PTHR24567:SF74">
    <property type="entry name" value="HTH-TYPE TRANSCRIPTIONAL REGULATOR ARCR"/>
    <property type="match status" value="1"/>
</dbReference>
<dbReference type="RefSeq" id="WP_161760660.1">
    <property type="nucleotide sequence ID" value="NZ_JAAATX020000001.1"/>
</dbReference>
<evidence type="ECO:0000313" key="7">
    <source>
        <dbReference type="Proteomes" id="UP000731907"/>
    </source>
</evidence>
<organism evidence="6 7">
    <name type="scientific">Paragemmobacter amnigenus</name>
    <dbReference type="NCBI Taxonomy" id="2852097"/>
    <lineage>
        <taxon>Bacteria</taxon>
        <taxon>Pseudomonadati</taxon>
        <taxon>Pseudomonadota</taxon>
        <taxon>Alphaproteobacteria</taxon>
        <taxon>Rhodobacterales</taxon>
        <taxon>Paracoccaceae</taxon>
        <taxon>Paragemmobacter</taxon>
    </lineage>
</organism>
<name>A0ABS6IYM2_9RHOB</name>
<dbReference type="Proteomes" id="UP000731907">
    <property type="component" value="Unassembled WGS sequence"/>
</dbReference>
<dbReference type="Pfam" id="PF00027">
    <property type="entry name" value="cNMP_binding"/>
    <property type="match status" value="1"/>
</dbReference>
<dbReference type="InterPro" id="IPR050397">
    <property type="entry name" value="Env_Response_Regulators"/>
</dbReference>
<accession>A0ABS6IYM2</accession>